<dbReference type="InterPro" id="IPR005178">
    <property type="entry name" value="Ostalpha/TMEM184C"/>
</dbReference>
<evidence type="ECO:0000256" key="4">
    <source>
        <dbReference type="ARBA" id="ARBA00023136"/>
    </source>
</evidence>
<proteinExistence type="predicted"/>
<keyword evidence="2 6" id="KW-0812">Transmembrane</keyword>
<comment type="subcellular location">
    <subcellularLocation>
        <location evidence="1">Membrane</location>
        <topology evidence="1">Multi-pass membrane protein</topology>
    </subcellularLocation>
</comment>
<feature type="transmembrane region" description="Helical" evidence="6">
    <location>
        <begin position="261"/>
        <end position="282"/>
    </location>
</feature>
<keyword evidence="3 6" id="KW-1133">Transmembrane helix</keyword>
<feature type="transmembrane region" description="Helical" evidence="6">
    <location>
        <begin position="66"/>
        <end position="87"/>
    </location>
</feature>
<keyword evidence="8" id="KW-1185">Reference proteome</keyword>
<dbReference type="AlphaFoldDB" id="A0AA39XQU3"/>
<sequence length="375" mass="42315">MGSFTERSCPKPISRVPAKDLSIGITLHELLIYIAAPCTVITGFFSLVLVFKHLCRYTKPTEQRQIVRLIITPAIFAVFSLLALIFYDENEYITPLPDLYEAFALACLFILFTHYAQEPTTIHHNGNVATTKNLDSGHVEGLQKAWVAVFQYPVVKTILTIATEASLATGKYCASSRSVHFAHIWIVVIGDISLVVCFLAILEFYKTQKAHMTVHKPLLKLLSFKLIVFIIFVQNLVFNFISIPDGLSADDTVAPRDIKYGLPAFLVCVEMVFFSLFFFFSFGSRIYHPSKRHPEPREHFLVALFHVLNPADVIRDIAKMFSMALSGQKKSSGGFGGSSSSRHGGHRSSRHGHHPRYEHRSGHGHRMRQYEAPRY</sequence>
<evidence type="ECO:0000313" key="8">
    <source>
        <dbReference type="Proteomes" id="UP001175001"/>
    </source>
</evidence>
<keyword evidence="4 6" id="KW-0472">Membrane</keyword>
<dbReference type="EMBL" id="JAUJDW010000105">
    <property type="protein sequence ID" value="KAK0638021.1"/>
    <property type="molecule type" value="Genomic_DNA"/>
</dbReference>
<organism evidence="7 8">
    <name type="scientific">Lasiodiplodia hormozganensis</name>
    <dbReference type="NCBI Taxonomy" id="869390"/>
    <lineage>
        <taxon>Eukaryota</taxon>
        <taxon>Fungi</taxon>
        <taxon>Dikarya</taxon>
        <taxon>Ascomycota</taxon>
        <taxon>Pezizomycotina</taxon>
        <taxon>Dothideomycetes</taxon>
        <taxon>Dothideomycetes incertae sedis</taxon>
        <taxon>Botryosphaeriales</taxon>
        <taxon>Botryosphaeriaceae</taxon>
        <taxon>Lasiodiplodia</taxon>
    </lineage>
</organism>
<evidence type="ECO:0000256" key="3">
    <source>
        <dbReference type="ARBA" id="ARBA00022989"/>
    </source>
</evidence>
<accession>A0AA39XQU3</accession>
<gene>
    <name evidence="7" type="primary">tmem184A_0</name>
    <name evidence="7" type="ORF">DIS24_g10256</name>
</gene>
<evidence type="ECO:0000256" key="5">
    <source>
        <dbReference type="SAM" id="MobiDB-lite"/>
    </source>
</evidence>
<evidence type="ECO:0000256" key="1">
    <source>
        <dbReference type="ARBA" id="ARBA00004141"/>
    </source>
</evidence>
<dbReference type="Proteomes" id="UP001175001">
    <property type="component" value="Unassembled WGS sequence"/>
</dbReference>
<feature type="transmembrane region" description="Helical" evidence="6">
    <location>
        <begin position="182"/>
        <end position="202"/>
    </location>
</feature>
<protein>
    <submittedName>
        <fullName evidence="7">Transmembrane protein 184-like protein</fullName>
    </submittedName>
</protein>
<feature type="compositionally biased region" description="Basic residues" evidence="5">
    <location>
        <begin position="343"/>
        <end position="367"/>
    </location>
</feature>
<evidence type="ECO:0000313" key="7">
    <source>
        <dbReference type="EMBL" id="KAK0638021.1"/>
    </source>
</evidence>
<comment type="caution">
    <text evidence="7">The sequence shown here is derived from an EMBL/GenBank/DDBJ whole genome shotgun (WGS) entry which is preliminary data.</text>
</comment>
<evidence type="ECO:0000256" key="2">
    <source>
        <dbReference type="ARBA" id="ARBA00022692"/>
    </source>
</evidence>
<dbReference type="SMART" id="SM01417">
    <property type="entry name" value="Solute_trans_a"/>
    <property type="match status" value="1"/>
</dbReference>
<reference evidence="7" key="1">
    <citation type="submission" date="2023-06" db="EMBL/GenBank/DDBJ databases">
        <title>Multi-omics analyses reveal the molecular pathogenesis toolkit of Lasiodiplodia hormozganensis, a cross-kingdom pathogen.</title>
        <authorList>
            <person name="Felix C."/>
            <person name="Meneses R."/>
            <person name="Goncalves M.F.M."/>
            <person name="Tilleman L."/>
            <person name="Duarte A.S."/>
            <person name="Jorrin-Novo J.V."/>
            <person name="Van De Peer Y."/>
            <person name="Deforce D."/>
            <person name="Van Nieuwerburgh F."/>
            <person name="Esteves A.C."/>
            <person name="Alves A."/>
        </authorList>
    </citation>
    <scope>NUCLEOTIDE SEQUENCE</scope>
    <source>
        <strain evidence="7">CBS 339.90</strain>
    </source>
</reference>
<feature type="region of interest" description="Disordered" evidence="5">
    <location>
        <begin position="331"/>
        <end position="375"/>
    </location>
</feature>
<feature type="transmembrane region" description="Helical" evidence="6">
    <location>
        <begin position="30"/>
        <end position="54"/>
    </location>
</feature>
<name>A0AA39XQU3_9PEZI</name>
<evidence type="ECO:0000256" key="6">
    <source>
        <dbReference type="SAM" id="Phobius"/>
    </source>
</evidence>
<dbReference type="PANTHER" id="PTHR23423">
    <property type="entry name" value="ORGANIC SOLUTE TRANSPORTER-RELATED"/>
    <property type="match status" value="1"/>
</dbReference>
<dbReference type="Pfam" id="PF03619">
    <property type="entry name" value="Solute_trans_a"/>
    <property type="match status" value="1"/>
</dbReference>
<feature type="transmembrane region" description="Helical" evidence="6">
    <location>
        <begin position="222"/>
        <end position="241"/>
    </location>
</feature>
<dbReference type="GO" id="GO:0016020">
    <property type="term" value="C:membrane"/>
    <property type="evidence" value="ECO:0007669"/>
    <property type="project" value="UniProtKB-SubCell"/>
</dbReference>